<protein>
    <submittedName>
        <fullName evidence="1">Uncharacterized protein</fullName>
    </submittedName>
</protein>
<gene>
    <name evidence="1" type="ORF">AVEN_115191_1</name>
</gene>
<name>A0A4Y1ZYE7_ARAVE</name>
<accession>A0A4Y1ZYE7</accession>
<comment type="caution">
    <text evidence="1">The sequence shown here is derived from an EMBL/GenBank/DDBJ whole genome shotgun (WGS) entry which is preliminary data.</text>
</comment>
<evidence type="ECO:0000313" key="2">
    <source>
        <dbReference type="Proteomes" id="UP000499080"/>
    </source>
</evidence>
<dbReference type="Proteomes" id="UP000499080">
    <property type="component" value="Unassembled WGS sequence"/>
</dbReference>
<organism evidence="1 2">
    <name type="scientific">Araneus ventricosus</name>
    <name type="common">Orbweaver spider</name>
    <name type="synonym">Epeira ventricosa</name>
    <dbReference type="NCBI Taxonomy" id="182803"/>
    <lineage>
        <taxon>Eukaryota</taxon>
        <taxon>Metazoa</taxon>
        <taxon>Ecdysozoa</taxon>
        <taxon>Arthropoda</taxon>
        <taxon>Chelicerata</taxon>
        <taxon>Arachnida</taxon>
        <taxon>Araneae</taxon>
        <taxon>Araneomorphae</taxon>
        <taxon>Entelegynae</taxon>
        <taxon>Araneoidea</taxon>
        <taxon>Araneidae</taxon>
        <taxon>Araneus</taxon>
    </lineage>
</organism>
<reference evidence="1 2" key="1">
    <citation type="journal article" date="2019" name="Sci. Rep.">
        <title>Orb-weaving spider Araneus ventricosus genome elucidates the spidroin gene catalogue.</title>
        <authorList>
            <person name="Kono N."/>
            <person name="Nakamura H."/>
            <person name="Ohtoshi R."/>
            <person name="Moran D.A.P."/>
            <person name="Shinohara A."/>
            <person name="Yoshida Y."/>
            <person name="Fujiwara M."/>
            <person name="Mori M."/>
            <person name="Tomita M."/>
            <person name="Arakawa K."/>
        </authorList>
    </citation>
    <scope>NUCLEOTIDE SEQUENCE [LARGE SCALE GENOMIC DNA]</scope>
</reference>
<proteinExistence type="predicted"/>
<dbReference type="EMBL" id="BGPR01000001">
    <property type="protein sequence ID" value="GBL72215.1"/>
    <property type="molecule type" value="Genomic_DNA"/>
</dbReference>
<evidence type="ECO:0000313" key="1">
    <source>
        <dbReference type="EMBL" id="GBL72215.1"/>
    </source>
</evidence>
<keyword evidence="2" id="KW-1185">Reference proteome</keyword>
<dbReference type="AlphaFoldDB" id="A0A4Y1ZYE7"/>
<sequence length="104" mass="12041">MAFLQQRTKTWLSVFISNSSPGQPLTAISKSAQVPKSARRRTRAPITKLTLRSPFAFYHECAKIDLRGKVCREVFGLKEVASERFDREKCSCHCKAHEWIRRKM</sequence>